<keyword evidence="8" id="KW-0720">Serine protease</keyword>
<feature type="transmembrane region" description="Helical" evidence="11">
    <location>
        <begin position="234"/>
        <end position="256"/>
    </location>
</feature>
<keyword evidence="5" id="KW-0645">Protease</keyword>
<dbReference type="EC" id="3.4.21.105" evidence="4"/>
<dbReference type="GO" id="GO:0005509">
    <property type="term" value="F:calcium ion binding"/>
    <property type="evidence" value="ECO:0007669"/>
    <property type="project" value="InterPro"/>
</dbReference>
<evidence type="ECO:0000256" key="4">
    <source>
        <dbReference type="ARBA" id="ARBA00013039"/>
    </source>
</evidence>
<evidence type="ECO:0000313" key="13">
    <source>
        <dbReference type="Proteomes" id="UP000887566"/>
    </source>
</evidence>
<dbReference type="WBParaSite" id="PSAMB.scaffold50size93760.g1116.t1">
    <property type="protein sequence ID" value="PSAMB.scaffold50size93760.g1116.t1"/>
    <property type="gene ID" value="PSAMB.scaffold50size93760.g1116"/>
</dbReference>
<dbReference type="SMART" id="SM00054">
    <property type="entry name" value="EFh"/>
    <property type="match status" value="2"/>
</dbReference>
<evidence type="ECO:0000256" key="2">
    <source>
        <dbReference type="ARBA" id="ARBA00004141"/>
    </source>
</evidence>
<sequence>MAPRAAHAKVRHLREAFDALDVDHDGRIPLNELKLILSASNVQVRLNDQQIEALLDEADTNQDGSFDFKEFALLTTSKQVQPSRMKRMLYRVADTVTATADQPVVHSYLDSYNCCPPPLFIILISLAQIGVFVGYTLSSGTMPNWLTGCSGCFVDGEEGPLMFAPHLRQQAWRFLSYMFLHAGISHIAGNLIFQILLGIPLELVHKAWRIGPIYLLAVVLGAVLQYVLDPTVYLVGASAGVYALITAHLANVVLNWSEMPFRWFRILACAAFIGLDVGQVIYRRFFADECDNVSYTAHIGGAITGLLMGFVLLHNINVISWERVLFWVALGLYVIVFLICVVMVIFVQPESDPIWSVQCAKESNQ</sequence>
<dbReference type="AlphaFoldDB" id="A0A914WTR6"/>
<evidence type="ECO:0000256" key="8">
    <source>
        <dbReference type="ARBA" id="ARBA00022825"/>
    </source>
</evidence>
<evidence type="ECO:0000256" key="3">
    <source>
        <dbReference type="ARBA" id="ARBA00009045"/>
    </source>
</evidence>
<dbReference type="Gene3D" id="1.20.1540.10">
    <property type="entry name" value="Rhomboid-like"/>
    <property type="match status" value="1"/>
</dbReference>
<dbReference type="GO" id="GO:0016020">
    <property type="term" value="C:membrane"/>
    <property type="evidence" value="ECO:0007669"/>
    <property type="project" value="UniProtKB-SubCell"/>
</dbReference>
<keyword evidence="7" id="KW-0378">Hydrolase</keyword>
<protein>
    <recommendedName>
        <fullName evidence="4">rhomboid protease</fullName>
        <ecNumber evidence="4">3.4.21.105</ecNumber>
    </recommendedName>
</protein>
<feature type="transmembrane region" description="Helical" evidence="11">
    <location>
        <begin position="174"/>
        <end position="199"/>
    </location>
</feature>
<evidence type="ECO:0000256" key="11">
    <source>
        <dbReference type="SAM" id="Phobius"/>
    </source>
</evidence>
<feature type="transmembrane region" description="Helical" evidence="11">
    <location>
        <begin position="325"/>
        <end position="347"/>
    </location>
</feature>
<feature type="transmembrane region" description="Helical" evidence="11">
    <location>
        <begin position="294"/>
        <end position="313"/>
    </location>
</feature>
<organism evidence="13 14">
    <name type="scientific">Plectus sambesii</name>
    <dbReference type="NCBI Taxonomy" id="2011161"/>
    <lineage>
        <taxon>Eukaryota</taxon>
        <taxon>Metazoa</taxon>
        <taxon>Ecdysozoa</taxon>
        <taxon>Nematoda</taxon>
        <taxon>Chromadorea</taxon>
        <taxon>Plectida</taxon>
        <taxon>Plectina</taxon>
        <taxon>Plectoidea</taxon>
        <taxon>Plectidae</taxon>
        <taxon>Plectus</taxon>
    </lineage>
</organism>
<dbReference type="Pfam" id="PF01694">
    <property type="entry name" value="Rhomboid"/>
    <property type="match status" value="1"/>
</dbReference>
<evidence type="ECO:0000313" key="14">
    <source>
        <dbReference type="WBParaSite" id="PSAMB.scaffold50size93760.g1116.t1"/>
    </source>
</evidence>
<feature type="transmembrane region" description="Helical" evidence="11">
    <location>
        <begin position="263"/>
        <end position="282"/>
    </location>
</feature>
<dbReference type="PANTHER" id="PTHR45840">
    <property type="entry name" value="RHOMBOID-RELATED PROTEIN"/>
    <property type="match status" value="1"/>
</dbReference>
<dbReference type="PROSITE" id="PS50222">
    <property type="entry name" value="EF_HAND_2"/>
    <property type="match status" value="2"/>
</dbReference>
<keyword evidence="13" id="KW-1185">Reference proteome</keyword>
<evidence type="ECO:0000256" key="1">
    <source>
        <dbReference type="ARBA" id="ARBA00000156"/>
    </source>
</evidence>
<evidence type="ECO:0000256" key="9">
    <source>
        <dbReference type="ARBA" id="ARBA00022989"/>
    </source>
</evidence>
<comment type="similarity">
    <text evidence="3">Belongs to the peptidase S54 family.</text>
</comment>
<evidence type="ECO:0000256" key="7">
    <source>
        <dbReference type="ARBA" id="ARBA00022801"/>
    </source>
</evidence>
<dbReference type="SUPFAM" id="SSF47473">
    <property type="entry name" value="EF-hand"/>
    <property type="match status" value="1"/>
</dbReference>
<dbReference type="SUPFAM" id="SSF144091">
    <property type="entry name" value="Rhomboid-like"/>
    <property type="match status" value="1"/>
</dbReference>
<dbReference type="GO" id="GO:0004252">
    <property type="term" value="F:serine-type endopeptidase activity"/>
    <property type="evidence" value="ECO:0007669"/>
    <property type="project" value="InterPro"/>
</dbReference>
<dbReference type="FunFam" id="1.20.1540.10:FF:000007">
    <property type="entry name" value="Rhomboid like 2"/>
    <property type="match status" value="1"/>
</dbReference>
<dbReference type="PANTHER" id="PTHR45840:SF2">
    <property type="entry name" value="PROTEIN RHOMBOID-RELATED"/>
    <property type="match status" value="1"/>
</dbReference>
<feature type="transmembrane region" description="Helical" evidence="11">
    <location>
        <begin position="211"/>
        <end position="228"/>
    </location>
</feature>
<accession>A0A914WTR6</accession>
<evidence type="ECO:0000256" key="10">
    <source>
        <dbReference type="ARBA" id="ARBA00023136"/>
    </source>
</evidence>
<dbReference type="InterPro" id="IPR035952">
    <property type="entry name" value="Rhomboid-like_sf"/>
</dbReference>
<keyword evidence="9 11" id="KW-1133">Transmembrane helix</keyword>
<keyword evidence="6 11" id="KW-0812">Transmembrane</keyword>
<feature type="domain" description="EF-hand" evidence="12">
    <location>
        <begin position="8"/>
        <end position="43"/>
    </location>
</feature>
<evidence type="ECO:0000256" key="6">
    <source>
        <dbReference type="ARBA" id="ARBA00022692"/>
    </source>
</evidence>
<dbReference type="InterPro" id="IPR011992">
    <property type="entry name" value="EF-hand-dom_pair"/>
</dbReference>
<dbReference type="Gene3D" id="1.10.238.10">
    <property type="entry name" value="EF-hand"/>
    <property type="match status" value="1"/>
</dbReference>
<evidence type="ECO:0000256" key="5">
    <source>
        <dbReference type="ARBA" id="ARBA00022670"/>
    </source>
</evidence>
<dbReference type="InterPro" id="IPR022764">
    <property type="entry name" value="Peptidase_S54_rhomboid_dom"/>
</dbReference>
<proteinExistence type="inferred from homology"/>
<feature type="domain" description="EF-hand" evidence="12">
    <location>
        <begin position="46"/>
        <end position="81"/>
    </location>
</feature>
<dbReference type="InterPro" id="IPR002048">
    <property type="entry name" value="EF_hand_dom"/>
</dbReference>
<name>A0A914WTR6_9BILA</name>
<dbReference type="GO" id="GO:0006508">
    <property type="term" value="P:proteolysis"/>
    <property type="evidence" value="ECO:0007669"/>
    <property type="project" value="UniProtKB-KW"/>
</dbReference>
<reference evidence="14" key="1">
    <citation type="submission" date="2022-11" db="UniProtKB">
        <authorList>
            <consortium name="WormBaseParasite"/>
        </authorList>
    </citation>
    <scope>IDENTIFICATION</scope>
</reference>
<dbReference type="Pfam" id="PF13499">
    <property type="entry name" value="EF-hand_7"/>
    <property type="match status" value="1"/>
</dbReference>
<dbReference type="InterPro" id="IPR051739">
    <property type="entry name" value="Rhomboid_IM_Serine_Proteases"/>
</dbReference>
<dbReference type="Proteomes" id="UP000887566">
    <property type="component" value="Unplaced"/>
</dbReference>
<dbReference type="CDD" id="cd00051">
    <property type="entry name" value="EFh"/>
    <property type="match status" value="1"/>
</dbReference>
<comment type="subcellular location">
    <subcellularLocation>
        <location evidence="2">Membrane</location>
        <topology evidence="2">Multi-pass membrane protein</topology>
    </subcellularLocation>
</comment>
<comment type="catalytic activity">
    <reaction evidence="1">
        <text>Cleaves type-1 transmembrane domains using a catalytic dyad composed of serine and histidine that are contributed by different transmembrane domains.</text>
        <dbReference type="EC" id="3.4.21.105"/>
    </reaction>
</comment>
<keyword evidence="10 11" id="KW-0472">Membrane</keyword>
<evidence type="ECO:0000259" key="12">
    <source>
        <dbReference type="PROSITE" id="PS50222"/>
    </source>
</evidence>
<feature type="transmembrane region" description="Helical" evidence="11">
    <location>
        <begin position="119"/>
        <end position="137"/>
    </location>
</feature>